<evidence type="ECO:0000313" key="2">
    <source>
        <dbReference type="Proteomes" id="UP001387100"/>
    </source>
</evidence>
<gene>
    <name evidence="1" type="ORF">WDZ17_00885</name>
</gene>
<dbReference type="EMBL" id="JBBIAA010000001">
    <property type="protein sequence ID" value="MEJ5943849.1"/>
    <property type="molecule type" value="Genomic_DNA"/>
</dbReference>
<accession>A0ABU8RFU3</accession>
<dbReference type="RefSeq" id="WP_339573241.1">
    <property type="nucleotide sequence ID" value="NZ_JBBIAA010000001.1"/>
</dbReference>
<reference evidence="1 2" key="1">
    <citation type="journal article" date="2017" name="Int. J. Syst. Evol. Microbiol.">
        <title>Pseudokineococcus basanitobsidens sp. nov., isolated from volcanic rock.</title>
        <authorList>
            <person name="Lee D.W."/>
            <person name="Park M.Y."/>
            <person name="Kim J.J."/>
            <person name="Kim B.S."/>
        </authorList>
    </citation>
    <scope>NUCLEOTIDE SEQUENCE [LARGE SCALE GENOMIC DNA]</scope>
    <source>
        <strain evidence="1 2">DSM 103726</strain>
    </source>
</reference>
<protein>
    <submittedName>
        <fullName evidence="1">Uncharacterized protein</fullName>
    </submittedName>
</protein>
<organism evidence="1 2">
    <name type="scientific">Pseudokineococcus basanitobsidens</name>
    <dbReference type="NCBI Taxonomy" id="1926649"/>
    <lineage>
        <taxon>Bacteria</taxon>
        <taxon>Bacillati</taxon>
        <taxon>Actinomycetota</taxon>
        <taxon>Actinomycetes</taxon>
        <taxon>Kineosporiales</taxon>
        <taxon>Kineosporiaceae</taxon>
        <taxon>Pseudokineococcus</taxon>
    </lineage>
</organism>
<comment type="caution">
    <text evidence="1">The sequence shown here is derived from an EMBL/GenBank/DDBJ whole genome shotgun (WGS) entry which is preliminary data.</text>
</comment>
<sequence>MTQRLTRNIDFSGVASSLAILTRISEAFAEQQSAIIENLAPALATLRGGFYPPNLRAIDDLDFKDVQSVVMIDGIALYGLPRSTTAEVLIRAGSRSKRRNILGRRWKTIIGDCREVVRGCSSEVVAPYVPFALAAVDALDAGHTAAAQALAGSLVDTVVSNYFGNARTKYTPHPQGKRTTDAYDEFTVREYIAFAPMWQTYQQFYVKDGGKVPGTFSRHATAHAVSVRQYSKRNAVQAIMFACSLLYRLDEEAVGLA</sequence>
<dbReference type="Proteomes" id="UP001387100">
    <property type="component" value="Unassembled WGS sequence"/>
</dbReference>
<name>A0ABU8RFU3_9ACTN</name>
<keyword evidence="2" id="KW-1185">Reference proteome</keyword>
<proteinExistence type="predicted"/>
<evidence type="ECO:0000313" key="1">
    <source>
        <dbReference type="EMBL" id="MEJ5943849.1"/>
    </source>
</evidence>